<dbReference type="PROSITE" id="PS01053">
    <property type="entry name" value="ARGINASE_1"/>
    <property type="match status" value="1"/>
</dbReference>
<feature type="compositionally biased region" description="Basic residues" evidence="5">
    <location>
        <begin position="1"/>
        <end position="16"/>
    </location>
</feature>
<dbReference type="PRINTS" id="PR00116">
    <property type="entry name" value="ARGINASE"/>
</dbReference>
<feature type="region of interest" description="Disordered" evidence="5">
    <location>
        <begin position="1"/>
        <end position="24"/>
    </location>
</feature>
<evidence type="ECO:0000313" key="7">
    <source>
        <dbReference type="Proteomes" id="UP000659904"/>
    </source>
</evidence>
<gene>
    <name evidence="6" type="ORF">Cci01nite_44340</name>
</gene>
<dbReference type="InterPro" id="IPR023696">
    <property type="entry name" value="Ureohydrolase_dom_sf"/>
</dbReference>
<proteinExistence type="inferred from homology"/>
<dbReference type="AlphaFoldDB" id="A0A8J3P0E6"/>
<dbReference type="EMBL" id="BONH01000020">
    <property type="protein sequence ID" value="GIF99340.1"/>
    <property type="molecule type" value="Genomic_DNA"/>
</dbReference>
<dbReference type="PANTHER" id="PTHR11358:SF26">
    <property type="entry name" value="GUANIDINO ACID HYDROLASE, MITOCHONDRIAL"/>
    <property type="match status" value="1"/>
</dbReference>
<reference evidence="6 7" key="1">
    <citation type="submission" date="2021-01" db="EMBL/GenBank/DDBJ databases">
        <title>Whole genome shotgun sequence of Catellatospora citrea NBRC 14495.</title>
        <authorList>
            <person name="Komaki H."/>
            <person name="Tamura T."/>
        </authorList>
    </citation>
    <scope>NUCLEOTIDE SEQUENCE [LARGE SCALE GENOMIC DNA]</scope>
    <source>
        <strain evidence="6 7">NBRC 14495</strain>
    </source>
</reference>
<dbReference type="Proteomes" id="UP000659904">
    <property type="component" value="Unassembled WGS sequence"/>
</dbReference>
<comment type="similarity">
    <text evidence="1">Belongs to the arginase family. Agmatinase subfamily.</text>
</comment>
<dbReference type="GO" id="GO:0008783">
    <property type="term" value="F:agmatinase activity"/>
    <property type="evidence" value="ECO:0007669"/>
    <property type="project" value="TreeGrafter"/>
</dbReference>
<keyword evidence="3 4" id="KW-0378">Hydrolase</keyword>
<dbReference type="PROSITE" id="PS51409">
    <property type="entry name" value="ARGINASE_2"/>
    <property type="match status" value="1"/>
</dbReference>
<name>A0A8J3P0E6_9ACTN</name>
<protein>
    <submittedName>
        <fullName evidence="6">Agmatinase</fullName>
    </submittedName>
</protein>
<dbReference type="CDD" id="cd09990">
    <property type="entry name" value="Agmatinase-like"/>
    <property type="match status" value="1"/>
</dbReference>
<dbReference type="Pfam" id="PF00491">
    <property type="entry name" value="Arginase"/>
    <property type="match status" value="1"/>
</dbReference>
<sequence length="398" mass="43586">MGFAHHHHGQHHHGDHRHGSPEDNALREQHGLHEHYGPEAAYAVAREAELPTTKWEEEIARGLEYGLPGADSIVDRRIPTFSRGELPHFAGINTFLKAPYLEDVRRCGEYDVAVLGAPFDGGTTYRPGTRFGPQGIRRISALYGPYSFELGVDLRESITIADLGDVFTIPANIEKTFDQISKAVGHVYASGAFPVVLGGDHSIGYPTVRGVAEHLQGNLGIIHFDRHVDTQETDLDERMHTTPWFHATDIPNVPPKNLVQIGIGGWQAPRPGVQVGRERGTTIMTVTDCVEMGIEAAAERALEVAWDGAEAVWLSFDVDCLDAAFVPGTGWPEPGGFLPREVLKFIQLIAERPLAGIEIVECSPPYDNADITSLIATRVICDTLGCLVRAGHLPRRNS</sequence>
<evidence type="ECO:0000256" key="3">
    <source>
        <dbReference type="ARBA" id="ARBA00022801"/>
    </source>
</evidence>
<dbReference type="PANTHER" id="PTHR11358">
    <property type="entry name" value="ARGINASE/AGMATINASE"/>
    <property type="match status" value="1"/>
</dbReference>
<evidence type="ECO:0000256" key="5">
    <source>
        <dbReference type="SAM" id="MobiDB-lite"/>
    </source>
</evidence>
<dbReference type="InterPro" id="IPR006035">
    <property type="entry name" value="Ureohydrolase"/>
</dbReference>
<evidence type="ECO:0000256" key="2">
    <source>
        <dbReference type="ARBA" id="ARBA00022723"/>
    </source>
</evidence>
<accession>A0A8J3P0E6</accession>
<dbReference type="SUPFAM" id="SSF52768">
    <property type="entry name" value="Arginase/deacetylase"/>
    <property type="match status" value="1"/>
</dbReference>
<dbReference type="GO" id="GO:0033389">
    <property type="term" value="P:putrescine biosynthetic process from arginine, via agmatine"/>
    <property type="evidence" value="ECO:0007669"/>
    <property type="project" value="TreeGrafter"/>
</dbReference>
<evidence type="ECO:0000313" key="6">
    <source>
        <dbReference type="EMBL" id="GIF99340.1"/>
    </source>
</evidence>
<dbReference type="Gene3D" id="3.40.800.10">
    <property type="entry name" value="Ureohydrolase domain"/>
    <property type="match status" value="1"/>
</dbReference>
<keyword evidence="2" id="KW-0479">Metal-binding</keyword>
<evidence type="ECO:0000256" key="1">
    <source>
        <dbReference type="ARBA" id="ARBA00009227"/>
    </source>
</evidence>
<dbReference type="RefSeq" id="WP_203831954.1">
    <property type="nucleotide sequence ID" value="NZ_BONH01000020.1"/>
</dbReference>
<keyword evidence="7" id="KW-1185">Reference proteome</keyword>
<dbReference type="InterPro" id="IPR020855">
    <property type="entry name" value="Ureohydrolase_Mn_BS"/>
</dbReference>
<evidence type="ECO:0000256" key="4">
    <source>
        <dbReference type="RuleBase" id="RU003684"/>
    </source>
</evidence>
<dbReference type="GO" id="GO:0046872">
    <property type="term" value="F:metal ion binding"/>
    <property type="evidence" value="ECO:0007669"/>
    <property type="project" value="UniProtKB-KW"/>
</dbReference>
<organism evidence="6 7">
    <name type="scientific">Catellatospora citrea</name>
    <dbReference type="NCBI Taxonomy" id="53366"/>
    <lineage>
        <taxon>Bacteria</taxon>
        <taxon>Bacillati</taxon>
        <taxon>Actinomycetota</taxon>
        <taxon>Actinomycetes</taxon>
        <taxon>Micromonosporales</taxon>
        <taxon>Micromonosporaceae</taxon>
        <taxon>Catellatospora</taxon>
    </lineage>
</organism>
<comment type="caution">
    <text evidence="6">The sequence shown here is derived from an EMBL/GenBank/DDBJ whole genome shotgun (WGS) entry which is preliminary data.</text>
</comment>